<keyword evidence="4" id="KW-1185">Reference proteome</keyword>
<dbReference type="InterPro" id="IPR035979">
    <property type="entry name" value="RBD_domain_sf"/>
</dbReference>
<dbReference type="Proteomes" id="UP000325577">
    <property type="component" value="Linkage Group LG1"/>
</dbReference>
<gene>
    <name evidence="3" type="ORF">F0562_002902</name>
</gene>
<dbReference type="SUPFAM" id="SSF54928">
    <property type="entry name" value="RNA-binding domain, RBD"/>
    <property type="match status" value="1"/>
</dbReference>
<evidence type="ECO:0000259" key="2">
    <source>
        <dbReference type="Pfam" id="PF04059"/>
    </source>
</evidence>
<dbReference type="Pfam" id="PF04059">
    <property type="entry name" value="RRM_2"/>
    <property type="match status" value="1"/>
</dbReference>
<dbReference type="AlphaFoldDB" id="A0A5J5BTU2"/>
<feature type="region of interest" description="Disordered" evidence="1">
    <location>
        <begin position="151"/>
        <end position="181"/>
    </location>
</feature>
<dbReference type="Gene3D" id="3.30.70.330">
    <property type="match status" value="1"/>
</dbReference>
<evidence type="ECO:0000256" key="1">
    <source>
        <dbReference type="SAM" id="MobiDB-lite"/>
    </source>
</evidence>
<dbReference type="EMBL" id="CM018032">
    <property type="protein sequence ID" value="KAA8546359.1"/>
    <property type="molecule type" value="Genomic_DNA"/>
</dbReference>
<feature type="compositionally biased region" description="Pro residues" evidence="1">
    <location>
        <begin position="166"/>
        <end position="177"/>
    </location>
</feature>
<organism evidence="3 4">
    <name type="scientific">Nyssa sinensis</name>
    <dbReference type="NCBI Taxonomy" id="561372"/>
    <lineage>
        <taxon>Eukaryota</taxon>
        <taxon>Viridiplantae</taxon>
        <taxon>Streptophyta</taxon>
        <taxon>Embryophyta</taxon>
        <taxon>Tracheophyta</taxon>
        <taxon>Spermatophyta</taxon>
        <taxon>Magnoliopsida</taxon>
        <taxon>eudicotyledons</taxon>
        <taxon>Gunneridae</taxon>
        <taxon>Pentapetalae</taxon>
        <taxon>asterids</taxon>
        <taxon>Cornales</taxon>
        <taxon>Nyssaceae</taxon>
        <taxon>Nyssa</taxon>
    </lineage>
</organism>
<proteinExistence type="predicted"/>
<name>A0A5J5BTU2_9ASTE</name>
<reference evidence="3 4" key="1">
    <citation type="submission" date="2019-09" db="EMBL/GenBank/DDBJ databases">
        <title>A chromosome-level genome assembly of the Chinese tupelo Nyssa sinensis.</title>
        <authorList>
            <person name="Yang X."/>
            <person name="Kang M."/>
            <person name="Yang Y."/>
            <person name="Xiong H."/>
            <person name="Wang M."/>
            <person name="Zhang Z."/>
            <person name="Wang Z."/>
            <person name="Wu H."/>
            <person name="Ma T."/>
            <person name="Liu J."/>
            <person name="Xi Z."/>
        </authorList>
    </citation>
    <scope>NUCLEOTIDE SEQUENCE [LARGE SCALE GENOMIC DNA]</scope>
    <source>
        <strain evidence="3">J267</strain>
        <tissue evidence="3">Leaf</tissue>
    </source>
</reference>
<sequence>MNPDAPSFYLETNSKISHNLKLTHHFYHHPPPLPSGSEHWPASPHFLQSHCPLYLQPVYFCKPPHMYDQYSIECQPQSFYPQAHIPLVHGGIGDCGVAAGDGGGAAKAVENEGDVKRVMGMNRFGRTRFMRRRREPILRCNGKTHLREWRQKSNKSQYDASGGVHLPPPQQLPPLRSPSPSVDVSLCEKTTIMIRNIPNQYRRNMLLDFLDKHCQEQNEKATLRSDTLHFAYDFVYLPMDFRTGDNRGYAFVNFTTTAAATKFRGVLDKYKWGVFKTNQSCVYESKKICEITWARIQGQVELIKHFKNSEFPCNNMEYLPISLSPARNGSTSLSIPTTVGKCLVSVPLKPLNI</sequence>
<dbReference type="InterPro" id="IPR012677">
    <property type="entry name" value="Nucleotide-bd_a/b_plait_sf"/>
</dbReference>
<evidence type="ECO:0000313" key="3">
    <source>
        <dbReference type="EMBL" id="KAA8546359.1"/>
    </source>
</evidence>
<evidence type="ECO:0000313" key="4">
    <source>
        <dbReference type="Proteomes" id="UP000325577"/>
    </source>
</evidence>
<dbReference type="InterPro" id="IPR007201">
    <property type="entry name" value="Mei2-like_Rrm_C"/>
</dbReference>
<accession>A0A5J5BTU2</accession>
<dbReference type="GO" id="GO:0003676">
    <property type="term" value="F:nucleic acid binding"/>
    <property type="evidence" value="ECO:0007669"/>
    <property type="project" value="InterPro"/>
</dbReference>
<dbReference type="OrthoDB" id="417481at2759"/>
<feature type="domain" description="Mei2-like C-terminal RNA recognition motif" evidence="2">
    <location>
        <begin position="189"/>
        <end position="307"/>
    </location>
</feature>
<protein>
    <recommendedName>
        <fullName evidence="2">Mei2-like C-terminal RNA recognition motif domain-containing protein</fullName>
    </recommendedName>
</protein>